<name>A0A0A1U440_ENTIV</name>
<dbReference type="RefSeq" id="XP_004255779.1">
    <property type="nucleotide sequence ID" value="XM_004255731.1"/>
</dbReference>
<dbReference type="Proteomes" id="UP000014680">
    <property type="component" value="Unassembled WGS sequence"/>
</dbReference>
<dbReference type="KEGG" id="eiv:EIN_492970"/>
<evidence type="ECO:0000313" key="2">
    <source>
        <dbReference type="Proteomes" id="UP000014680"/>
    </source>
</evidence>
<proteinExistence type="predicted"/>
<dbReference type="GeneID" id="14887916"/>
<reference evidence="1 2" key="1">
    <citation type="submission" date="2012-10" db="EMBL/GenBank/DDBJ databases">
        <authorList>
            <person name="Zafar N."/>
            <person name="Inman J."/>
            <person name="Hall N."/>
            <person name="Lorenzi H."/>
            <person name="Caler E."/>
        </authorList>
    </citation>
    <scope>NUCLEOTIDE SEQUENCE [LARGE SCALE GENOMIC DNA]</scope>
    <source>
        <strain evidence="1 2">IP1</strain>
    </source>
</reference>
<dbReference type="VEuPathDB" id="AmoebaDB:EIN_492970"/>
<accession>A0A0A1U440</accession>
<sequence>MACVYTWTTSELLVLFESIQFCQKTNRDDWDCVSQLVKTTMSETGMTMNEKYNKYGCSSQYNEFELKYHTAAGEGNIVDYAVNFLREKRVGELEKEIREREGHISSLKDSFQ</sequence>
<dbReference type="EMBL" id="KB206684">
    <property type="protein sequence ID" value="ELP89008.1"/>
    <property type="molecule type" value="Genomic_DNA"/>
</dbReference>
<dbReference type="OMA" id="QYNEFEL"/>
<gene>
    <name evidence="1" type="ORF">EIN_492970</name>
</gene>
<dbReference type="AlphaFoldDB" id="A0A0A1U440"/>
<protein>
    <submittedName>
        <fullName evidence="1">Uncharacterized protein</fullName>
    </submittedName>
</protein>
<organism evidence="1 2">
    <name type="scientific">Entamoeba invadens IP1</name>
    <dbReference type="NCBI Taxonomy" id="370355"/>
    <lineage>
        <taxon>Eukaryota</taxon>
        <taxon>Amoebozoa</taxon>
        <taxon>Evosea</taxon>
        <taxon>Archamoebae</taxon>
        <taxon>Mastigamoebida</taxon>
        <taxon>Entamoebidae</taxon>
        <taxon>Entamoeba</taxon>
    </lineage>
</organism>
<dbReference type="OrthoDB" id="25615at2759"/>
<keyword evidence="2" id="KW-1185">Reference proteome</keyword>
<evidence type="ECO:0000313" key="1">
    <source>
        <dbReference type="EMBL" id="ELP89008.1"/>
    </source>
</evidence>